<dbReference type="KEGG" id="mhk:DFR87_02240"/>
<proteinExistence type="predicted"/>
<keyword evidence="1" id="KW-0812">Transmembrane</keyword>
<organism evidence="2 3">
    <name type="scientific">Metallosphaera hakonensis JCM 8857 = DSM 7519</name>
    <dbReference type="NCBI Taxonomy" id="1293036"/>
    <lineage>
        <taxon>Archaea</taxon>
        <taxon>Thermoproteota</taxon>
        <taxon>Thermoprotei</taxon>
        <taxon>Sulfolobales</taxon>
        <taxon>Sulfolobaceae</taxon>
        <taxon>Metallosphaera</taxon>
    </lineage>
</organism>
<dbReference type="STRING" id="1293036.GCA_001315825_03280"/>
<reference evidence="3" key="3">
    <citation type="submission" date="2020-03" db="EMBL/GenBank/DDBJ databases">
        <title>Sequencing and Assembly of Multiple Reported Metal-Biooxidizing Members of the Extremely Thermoacidophilic Archaeal Family Sulfolobaceae.</title>
        <authorList>
            <person name="Counts J.A."/>
            <person name="Kelly R.M."/>
        </authorList>
    </citation>
    <scope>NUCLEOTIDE SEQUENCE [LARGE SCALE GENOMIC DNA]</scope>
    <source>
        <strain evidence="3">HO1-1</strain>
    </source>
</reference>
<evidence type="ECO:0000313" key="2">
    <source>
        <dbReference type="EMBL" id="AWR98706.1"/>
    </source>
</evidence>
<feature type="transmembrane region" description="Helical" evidence="1">
    <location>
        <begin position="7"/>
        <end position="31"/>
    </location>
</feature>
<reference evidence="2 3" key="1">
    <citation type="submission" date="2018-05" db="EMBL/GenBank/DDBJ databases">
        <title>Complete Genome Sequences of Extremely Thermoacidophilic, Metal-Mobilizing Type-Strain Members of the Archaeal Family Sulfolobaceae: Acidianus brierleyi DSM-1651T, Acidianus sulfidivorans DSM-18786T, Metallosphaera hakonensis DSM-7519T, and Metallosphaera prunae DSM-10039T.</title>
        <authorList>
            <person name="Counts J.A."/>
            <person name="Kelly R.M."/>
        </authorList>
    </citation>
    <scope>NUCLEOTIDE SEQUENCE [LARGE SCALE GENOMIC DNA]</scope>
    <source>
        <strain evidence="2 3">HO1-1</strain>
    </source>
</reference>
<keyword evidence="3" id="KW-1185">Reference proteome</keyword>
<dbReference type="Proteomes" id="UP000247586">
    <property type="component" value="Chromosome"/>
</dbReference>
<dbReference type="RefSeq" id="WP_054837564.1">
    <property type="nucleotide sequence ID" value="NZ_BBBA01000093.1"/>
</dbReference>
<keyword evidence="1" id="KW-1133">Transmembrane helix</keyword>
<evidence type="ECO:0000313" key="3">
    <source>
        <dbReference type="Proteomes" id="UP000247586"/>
    </source>
</evidence>
<dbReference type="AlphaFoldDB" id="A0A2U9IRS1"/>
<evidence type="ECO:0000256" key="1">
    <source>
        <dbReference type="SAM" id="Phobius"/>
    </source>
</evidence>
<accession>A0A2U9IRS1</accession>
<name>A0A2U9IRS1_9CREN</name>
<dbReference type="OrthoDB" id="380109at2157"/>
<gene>
    <name evidence="2" type="ORF">DFR87_02240</name>
</gene>
<protein>
    <submittedName>
        <fullName evidence="2">Uncharacterized protein</fullName>
    </submittedName>
</protein>
<dbReference type="EMBL" id="CP029287">
    <property type="protein sequence ID" value="AWR98706.1"/>
    <property type="molecule type" value="Genomic_DNA"/>
</dbReference>
<feature type="transmembrane region" description="Helical" evidence="1">
    <location>
        <begin position="37"/>
        <end position="57"/>
    </location>
</feature>
<reference evidence="3" key="2">
    <citation type="submission" date="2020-03" db="EMBL/GenBank/DDBJ databases">
        <title>Complete Genome Sequences of Extremely Thermoacidophilic, Metal-Mobilizing Type-Strain Members of the Archaeal Family Sulfolobaceae: Acidianus brierleyi DSM-1651T, Acidianus sulfidivorans DSM-18786T, Metallosphaera hakonensis DSM-7519T, and Metallosphaera prunae DSM-10039T.</title>
        <authorList>
            <person name="Counts J.A."/>
            <person name="Kelly R.M."/>
        </authorList>
    </citation>
    <scope>NUCLEOTIDE SEQUENCE [LARGE SCALE GENOMIC DNA]</scope>
    <source>
        <strain evidence="3">HO1-1</strain>
    </source>
</reference>
<sequence>MPSGNSRYLIFIAVMISLLIVATAIATYYFISFISTNFKAFFITANVLGILGAYSIYKRLRRRQHN</sequence>
<keyword evidence="1" id="KW-0472">Membrane</keyword>
<dbReference type="GeneID" id="36834124"/>